<sequence>MEWIYLIVAGCCEMVGFIGLKRSAARDTWPNFILMMGSFAISLFFLSLALNTIPLGVAYSVWAGIGTLGAAVIGIWMYKESASLMRITALTGIVATIIALRLTM</sequence>
<dbReference type="GO" id="GO:0005886">
    <property type="term" value="C:plasma membrane"/>
    <property type="evidence" value="ECO:0007669"/>
    <property type="project" value="UniProtKB-SubCell"/>
</dbReference>
<proteinExistence type="inferred from homology"/>
<dbReference type="Pfam" id="PF00893">
    <property type="entry name" value="Multi_Drug_Res"/>
    <property type="match status" value="1"/>
</dbReference>
<evidence type="ECO:0000256" key="3">
    <source>
        <dbReference type="ARBA" id="ARBA00022475"/>
    </source>
</evidence>
<dbReference type="GO" id="GO:0022857">
    <property type="term" value="F:transmembrane transporter activity"/>
    <property type="evidence" value="ECO:0007669"/>
    <property type="project" value="InterPro"/>
</dbReference>
<dbReference type="OrthoDB" id="21828at2"/>
<dbReference type="Proteomes" id="UP000318102">
    <property type="component" value="Unassembled WGS sequence"/>
</dbReference>
<evidence type="ECO:0000256" key="8">
    <source>
        <dbReference type="SAM" id="Phobius"/>
    </source>
</evidence>
<dbReference type="InterPro" id="IPR000390">
    <property type="entry name" value="Small_drug/metabolite_transptr"/>
</dbReference>
<dbReference type="InterPro" id="IPR037185">
    <property type="entry name" value="EmrE-like"/>
</dbReference>
<dbReference type="Gene3D" id="1.10.3730.20">
    <property type="match status" value="1"/>
</dbReference>
<keyword evidence="5 8" id="KW-1133">Transmembrane helix</keyword>
<comment type="similarity">
    <text evidence="7">Belongs to the drug/metabolite transporter (DMT) superfamily. Small multidrug resistance (SMR) (TC 2.A.7.1) family.</text>
</comment>
<comment type="subcellular location">
    <subcellularLocation>
        <location evidence="1 7">Cell membrane</location>
        <topology evidence="1 7">Multi-pass membrane protein</topology>
    </subcellularLocation>
</comment>
<accession>A0A559IVK0</accession>
<organism evidence="9 10">
    <name type="scientific">Paenibacillus agilis</name>
    <dbReference type="NCBI Taxonomy" id="3020863"/>
    <lineage>
        <taxon>Bacteria</taxon>
        <taxon>Bacillati</taxon>
        <taxon>Bacillota</taxon>
        <taxon>Bacilli</taxon>
        <taxon>Bacillales</taxon>
        <taxon>Paenibacillaceae</taxon>
        <taxon>Paenibacillus</taxon>
    </lineage>
</organism>
<protein>
    <submittedName>
        <fullName evidence="9">Multidrug efflux SMR transporter</fullName>
    </submittedName>
</protein>
<dbReference type="PANTHER" id="PTHR30561:SF0">
    <property type="entry name" value="GUANIDINIUM EXPORTER"/>
    <property type="match status" value="1"/>
</dbReference>
<evidence type="ECO:0000256" key="5">
    <source>
        <dbReference type="ARBA" id="ARBA00022989"/>
    </source>
</evidence>
<reference evidence="9 10" key="1">
    <citation type="submission" date="2019-07" db="EMBL/GenBank/DDBJ databases">
        <authorList>
            <person name="Kim J."/>
        </authorList>
    </citation>
    <scope>NUCLEOTIDE SEQUENCE [LARGE SCALE GENOMIC DNA]</scope>
    <source>
        <strain evidence="9 10">N4</strain>
    </source>
</reference>
<dbReference type="EMBL" id="VNJK01000001">
    <property type="protein sequence ID" value="TVX91665.1"/>
    <property type="molecule type" value="Genomic_DNA"/>
</dbReference>
<feature type="transmembrane region" description="Helical" evidence="8">
    <location>
        <begin position="84"/>
        <end position="102"/>
    </location>
</feature>
<evidence type="ECO:0000256" key="6">
    <source>
        <dbReference type="ARBA" id="ARBA00023136"/>
    </source>
</evidence>
<feature type="transmembrane region" description="Helical" evidence="8">
    <location>
        <begin position="29"/>
        <end position="50"/>
    </location>
</feature>
<name>A0A559IVK0_9BACL</name>
<evidence type="ECO:0000256" key="2">
    <source>
        <dbReference type="ARBA" id="ARBA00022448"/>
    </source>
</evidence>
<dbReference type="AlphaFoldDB" id="A0A559IVK0"/>
<dbReference type="PANTHER" id="PTHR30561">
    <property type="entry name" value="SMR FAMILY PROTON-DEPENDENT DRUG EFFLUX TRANSPORTER SUGE"/>
    <property type="match status" value="1"/>
</dbReference>
<evidence type="ECO:0000313" key="10">
    <source>
        <dbReference type="Proteomes" id="UP000318102"/>
    </source>
</evidence>
<keyword evidence="10" id="KW-1185">Reference proteome</keyword>
<evidence type="ECO:0000256" key="4">
    <source>
        <dbReference type="ARBA" id="ARBA00022692"/>
    </source>
</evidence>
<dbReference type="InterPro" id="IPR045324">
    <property type="entry name" value="Small_multidrug_res"/>
</dbReference>
<feature type="transmembrane region" description="Helical" evidence="8">
    <location>
        <begin position="57"/>
        <end position="78"/>
    </location>
</feature>
<keyword evidence="3" id="KW-1003">Cell membrane</keyword>
<dbReference type="SUPFAM" id="SSF103481">
    <property type="entry name" value="Multidrug resistance efflux transporter EmrE"/>
    <property type="match status" value="1"/>
</dbReference>
<keyword evidence="2" id="KW-0813">Transport</keyword>
<evidence type="ECO:0000256" key="7">
    <source>
        <dbReference type="RuleBase" id="RU003942"/>
    </source>
</evidence>
<keyword evidence="4 7" id="KW-0812">Transmembrane</keyword>
<evidence type="ECO:0000313" key="9">
    <source>
        <dbReference type="EMBL" id="TVX91665.1"/>
    </source>
</evidence>
<dbReference type="RefSeq" id="WP_144986385.1">
    <property type="nucleotide sequence ID" value="NZ_VNJK01000001.1"/>
</dbReference>
<comment type="caution">
    <text evidence="9">The sequence shown here is derived from an EMBL/GenBank/DDBJ whole genome shotgun (WGS) entry which is preliminary data.</text>
</comment>
<keyword evidence="6 8" id="KW-0472">Membrane</keyword>
<gene>
    <name evidence="9" type="ORF">FPZ44_00490</name>
</gene>
<evidence type="ECO:0000256" key="1">
    <source>
        <dbReference type="ARBA" id="ARBA00004651"/>
    </source>
</evidence>